<dbReference type="CDD" id="cd18775">
    <property type="entry name" value="SafA-like"/>
    <property type="match status" value="1"/>
</dbReference>
<keyword evidence="3" id="KW-0614">Plasmid</keyword>
<dbReference type="EMBL" id="JQ418521">
    <property type="protein sequence ID" value="AFK88824.1"/>
    <property type="molecule type" value="Genomic_DNA"/>
</dbReference>
<dbReference type="InterPro" id="IPR037028">
    <property type="entry name" value="Dr_adhesin_sf"/>
</dbReference>
<feature type="domain" description="Saf-pilin pilus formation protein" evidence="2">
    <location>
        <begin position="46"/>
        <end position="187"/>
    </location>
</feature>
<geneLocation type="plasmid" evidence="3">
    <name>p96A29192-65</name>
</geneLocation>
<sequence length="188" mass="19586">MGTALSILDVLDYFNLVKKVIIQMGNIKKLIIASALSMMAAGCYAGSIVPNTNTAVSADISFSDPGQLQAQLAPVSGLMAGSHKDGDTIAILSASGSNKQYVVTGDYSKPETVGSNSDVWTVIGKSGNTIKVTFGGIACTTKGSLVDGASHKWWIYDMTDRVAVKLSGAQTVKADTYPVTLNVAAYQA</sequence>
<dbReference type="Pfam" id="PF09460">
    <property type="entry name" value="Saf-Nte_pilin"/>
    <property type="match status" value="1"/>
</dbReference>
<dbReference type="SUPFAM" id="SSF49401">
    <property type="entry name" value="Bacterial adhesins"/>
    <property type="match status" value="1"/>
</dbReference>
<organism evidence="3">
    <name type="scientific">Salmonella sp. 96A-29192</name>
    <dbReference type="NCBI Taxonomy" id="1179814"/>
    <lineage>
        <taxon>Bacteria</taxon>
        <taxon>Pseudomonadati</taxon>
        <taxon>Pseudomonadota</taxon>
        <taxon>Gammaproteobacteria</taxon>
        <taxon>Enterobacterales</taxon>
        <taxon>Enterobacteriaceae</taxon>
        <taxon>Salmonella</taxon>
    </lineage>
</organism>
<reference evidence="3" key="1">
    <citation type="submission" date="2012-01" db="EMBL/GenBank/DDBJ databases">
        <authorList>
            <person name="Summers A.O."/>
            <person name="Wireman J."/>
        </authorList>
    </citation>
    <scope>NUCLEOTIDE SEQUENCE</scope>
    <source>
        <strain evidence="3">96A-29192</strain>
        <plasmid evidence="3">p96A29192-65</plasmid>
    </source>
</reference>
<evidence type="ECO:0000256" key="1">
    <source>
        <dbReference type="ARBA" id="ARBA00022729"/>
    </source>
</evidence>
<dbReference type="NCBIfam" id="NF011767">
    <property type="entry name" value="PRK15221.1"/>
    <property type="match status" value="1"/>
</dbReference>
<evidence type="ECO:0000259" key="2">
    <source>
        <dbReference type="Pfam" id="PF09460"/>
    </source>
</evidence>
<name>I3VZP7_9ENTR</name>
<accession>I3VZP7</accession>
<keyword evidence="1" id="KW-0732">Signal</keyword>
<protein>
    <submittedName>
        <fullName evidence="3">Putative lipoprotein</fullName>
    </submittedName>
</protein>
<evidence type="ECO:0000313" key="3">
    <source>
        <dbReference type="EMBL" id="AFK88824.1"/>
    </source>
</evidence>
<dbReference type="AlphaFoldDB" id="I3VZP7"/>
<proteinExistence type="predicted"/>
<dbReference type="InterPro" id="IPR018569">
    <property type="entry name" value="Saf-pilin_pilus_formation"/>
</dbReference>
<dbReference type="Gene3D" id="2.60.40.1570">
    <property type="entry name" value="Dr adhesin"/>
    <property type="match status" value="1"/>
</dbReference>
<dbReference type="InterPro" id="IPR008966">
    <property type="entry name" value="Adhesion_dom_sf"/>
</dbReference>
<keyword evidence="3" id="KW-0449">Lipoprotein</keyword>